<dbReference type="AlphaFoldDB" id="A0A0M4EF55"/>
<name>A0A0M4EF55_DROBS</name>
<accession>A0A0M4EF55</accession>
<keyword evidence="2" id="KW-0732">Signal</keyword>
<sequence length="280" mass="30283">MARLILILLCLTLLSSSLALPTILNVVGGVIVPAITHRVVLTAFKLGGLASSASGALTAATAATASAAASGASASRRATADPYAGYSARYRRQAEQATNLAADFVDNLNSWLNQAATMIAGNTLVTNLLSLRNRIRRALELETYAHAALTKRSVADNEHSMILVQPSKPVRRRAIEQDISKLKSKSDAIDYNRPARQSNELSPATSQPQGPPPADTTDILPPKTFEPSRVELNVPNMEVVSFVFKQLMVIVRQYASPQLIRHVFRTMLKVWSATNPPVQF</sequence>
<gene>
    <name evidence="3" type="ORF">Dbus_chr2Rg2406</name>
</gene>
<proteinExistence type="predicted"/>
<feature type="region of interest" description="Disordered" evidence="1">
    <location>
        <begin position="186"/>
        <end position="224"/>
    </location>
</feature>
<dbReference type="EMBL" id="CP012524">
    <property type="protein sequence ID" value="ALC42827.1"/>
    <property type="molecule type" value="Genomic_DNA"/>
</dbReference>
<feature type="signal peptide" evidence="2">
    <location>
        <begin position="1"/>
        <end position="19"/>
    </location>
</feature>
<protein>
    <submittedName>
        <fullName evidence="3">Maker153</fullName>
    </submittedName>
</protein>
<evidence type="ECO:0000256" key="2">
    <source>
        <dbReference type="SAM" id="SignalP"/>
    </source>
</evidence>
<reference evidence="3 4" key="1">
    <citation type="submission" date="2015-08" db="EMBL/GenBank/DDBJ databases">
        <title>Ancestral chromatin configuration constrains chromatin evolution on differentiating sex chromosomes in Drosophila.</title>
        <authorList>
            <person name="Zhou Q."/>
            <person name="Bachtrog D."/>
        </authorList>
    </citation>
    <scope>NUCLEOTIDE SEQUENCE [LARGE SCALE GENOMIC DNA]</scope>
    <source>
        <tissue evidence="3">Whole larvae</tissue>
    </source>
</reference>
<dbReference type="Proteomes" id="UP000494163">
    <property type="component" value="Chromosome 2R"/>
</dbReference>
<keyword evidence="4" id="KW-1185">Reference proteome</keyword>
<evidence type="ECO:0000313" key="3">
    <source>
        <dbReference type="EMBL" id="ALC42827.1"/>
    </source>
</evidence>
<evidence type="ECO:0000256" key="1">
    <source>
        <dbReference type="SAM" id="MobiDB-lite"/>
    </source>
</evidence>
<feature type="chain" id="PRO_5005793468" evidence="2">
    <location>
        <begin position="20"/>
        <end position="280"/>
    </location>
</feature>
<evidence type="ECO:0000313" key="4">
    <source>
        <dbReference type="Proteomes" id="UP000494163"/>
    </source>
</evidence>
<organism evidence="3 4">
    <name type="scientific">Drosophila busckii</name>
    <name type="common">Fruit fly</name>
    <dbReference type="NCBI Taxonomy" id="30019"/>
    <lineage>
        <taxon>Eukaryota</taxon>
        <taxon>Metazoa</taxon>
        <taxon>Ecdysozoa</taxon>
        <taxon>Arthropoda</taxon>
        <taxon>Hexapoda</taxon>
        <taxon>Insecta</taxon>
        <taxon>Pterygota</taxon>
        <taxon>Neoptera</taxon>
        <taxon>Endopterygota</taxon>
        <taxon>Diptera</taxon>
        <taxon>Brachycera</taxon>
        <taxon>Muscomorpha</taxon>
        <taxon>Ephydroidea</taxon>
        <taxon>Drosophilidae</taxon>
        <taxon>Drosophila</taxon>
    </lineage>
</organism>
<feature type="compositionally biased region" description="Polar residues" evidence="1">
    <location>
        <begin position="195"/>
        <end position="208"/>
    </location>
</feature>